<gene>
    <name evidence="2" type="ORF">LDX50_09095</name>
    <name evidence="3" type="ORF">LDX50_15065</name>
    <name evidence="4" type="ORF">LDX50_20785</name>
</gene>
<keyword evidence="1" id="KW-0812">Transmembrane</keyword>
<dbReference type="EMBL" id="JAIXNE010000002">
    <property type="protein sequence ID" value="MCA6075024.1"/>
    <property type="molecule type" value="Genomic_DNA"/>
</dbReference>
<protein>
    <submittedName>
        <fullName evidence="3">Uncharacterized protein</fullName>
    </submittedName>
</protein>
<reference evidence="3" key="1">
    <citation type="submission" date="2021-09" db="EMBL/GenBank/DDBJ databases">
        <title>Fulvivirga sp. isolated from coastal sediment.</title>
        <authorList>
            <person name="Yu H."/>
        </authorList>
    </citation>
    <scope>NUCLEOTIDE SEQUENCE</scope>
    <source>
        <strain evidence="3">1062</strain>
    </source>
</reference>
<comment type="caution">
    <text evidence="3">The sequence shown here is derived from an EMBL/GenBank/DDBJ whole genome shotgun (WGS) entry which is preliminary data.</text>
</comment>
<dbReference type="EMBL" id="JAIXNE010000003">
    <property type="protein sequence ID" value="MCA6076201.1"/>
    <property type="molecule type" value="Genomic_DNA"/>
</dbReference>
<accession>A0A9X1L0T4</accession>
<feature type="transmembrane region" description="Helical" evidence="1">
    <location>
        <begin position="28"/>
        <end position="49"/>
    </location>
</feature>
<proteinExistence type="predicted"/>
<dbReference type="RefSeq" id="WP_225698130.1">
    <property type="nucleotide sequence ID" value="NZ_JAIXNE010000002.1"/>
</dbReference>
<evidence type="ECO:0000313" key="5">
    <source>
        <dbReference type="Proteomes" id="UP001139409"/>
    </source>
</evidence>
<evidence type="ECO:0000256" key="1">
    <source>
        <dbReference type="SAM" id="Phobius"/>
    </source>
</evidence>
<dbReference type="AlphaFoldDB" id="A0A9X1L0T4"/>
<name>A0A9X1L0T4_9BACT</name>
<keyword evidence="1" id="KW-1133">Transmembrane helix</keyword>
<dbReference type="Proteomes" id="UP001139409">
    <property type="component" value="Unassembled WGS sequence"/>
</dbReference>
<keyword evidence="5" id="KW-1185">Reference proteome</keyword>
<organism evidence="3 5">
    <name type="scientific">Fulvivirga sedimenti</name>
    <dbReference type="NCBI Taxonomy" id="2879465"/>
    <lineage>
        <taxon>Bacteria</taxon>
        <taxon>Pseudomonadati</taxon>
        <taxon>Bacteroidota</taxon>
        <taxon>Cytophagia</taxon>
        <taxon>Cytophagales</taxon>
        <taxon>Fulvivirgaceae</taxon>
        <taxon>Fulvivirga</taxon>
    </lineage>
</organism>
<keyword evidence="1" id="KW-0472">Membrane</keyword>
<evidence type="ECO:0000313" key="2">
    <source>
        <dbReference type="EMBL" id="MCA6075024.1"/>
    </source>
</evidence>
<evidence type="ECO:0000313" key="3">
    <source>
        <dbReference type="EMBL" id="MCA6076201.1"/>
    </source>
</evidence>
<sequence length="251" mass="29154">MIKFFRKIRQKLLTQNPADGQAGRLGRYLLYAVGEIILVVIGILIALSINNWNQNRIDGRKESLLLKEINAEFKYNKEELESTVRTYNLILNECDLLIKLFPINQNEINKDTLSIALELIRNTISADLSMGSISTLINTSSFEIISNNELRTLLIQWEDLISDYFEREEQAINYTRQTITPYLATRLPRPYKRGLDDERVDLSFLTSIEFENLINDRRRDVNVLLNIVKDEDTEIRKAIDRIILLSESSND</sequence>
<evidence type="ECO:0000313" key="4">
    <source>
        <dbReference type="EMBL" id="MCA6077329.1"/>
    </source>
</evidence>
<dbReference type="EMBL" id="JAIXNE010000004">
    <property type="protein sequence ID" value="MCA6077329.1"/>
    <property type="molecule type" value="Genomic_DNA"/>
</dbReference>